<gene>
    <name evidence="4" type="ORF">SAMN05216562_1270</name>
</gene>
<protein>
    <submittedName>
        <fullName evidence="4">Aldehyde dehydrogenase (NAD+)</fullName>
    </submittedName>
</protein>
<dbReference type="PANTHER" id="PTHR42804:SF1">
    <property type="entry name" value="ALDEHYDE DEHYDROGENASE-RELATED"/>
    <property type="match status" value="1"/>
</dbReference>
<evidence type="ECO:0000313" key="4">
    <source>
        <dbReference type="EMBL" id="SDZ93092.1"/>
    </source>
</evidence>
<dbReference type="STRING" id="658218.SAMN05216562_1270"/>
<reference evidence="5" key="1">
    <citation type="submission" date="2016-10" db="EMBL/GenBank/DDBJ databases">
        <authorList>
            <person name="Varghese N."/>
            <person name="Submissions S."/>
        </authorList>
    </citation>
    <scope>NUCLEOTIDE SEQUENCE [LARGE SCALE GENOMIC DNA]</scope>
    <source>
        <strain evidence="5">CGMCC 1.10657</strain>
    </source>
</reference>
<evidence type="ECO:0000256" key="1">
    <source>
        <dbReference type="ARBA" id="ARBA00009986"/>
    </source>
</evidence>
<dbReference type="InterPro" id="IPR016162">
    <property type="entry name" value="Ald_DH_N"/>
</dbReference>
<dbReference type="EMBL" id="FNQO01000001">
    <property type="protein sequence ID" value="SDZ93092.1"/>
    <property type="molecule type" value="Genomic_DNA"/>
</dbReference>
<dbReference type="GO" id="GO:0016620">
    <property type="term" value="F:oxidoreductase activity, acting on the aldehyde or oxo group of donors, NAD or NADP as acceptor"/>
    <property type="evidence" value="ECO:0007669"/>
    <property type="project" value="InterPro"/>
</dbReference>
<dbReference type="CDD" id="cd07138">
    <property type="entry name" value="ALDH_CddD_SSP0762"/>
    <property type="match status" value="1"/>
</dbReference>
<dbReference type="Gene3D" id="3.40.309.10">
    <property type="entry name" value="Aldehyde Dehydrogenase, Chain A, domain 2"/>
    <property type="match status" value="1"/>
</dbReference>
<proteinExistence type="inferred from homology"/>
<dbReference type="Pfam" id="PF00171">
    <property type="entry name" value="Aldedh"/>
    <property type="match status" value="1"/>
</dbReference>
<comment type="similarity">
    <text evidence="1">Belongs to the aldehyde dehydrogenase family.</text>
</comment>
<dbReference type="PANTHER" id="PTHR42804">
    <property type="entry name" value="ALDEHYDE DEHYDROGENASE"/>
    <property type="match status" value="1"/>
</dbReference>
<dbReference type="Proteomes" id="UP000198658">
    <property type="component" value="Unassembled WGS sequence"/>
</dbReference>
<evidence type="ECO:0000313" key="5">
    <source>
        <dbReference type="Proteomes" id="UP000198658"/>
    </source>
</evidence>
<dbReference type="Gene3D" id="3.40.605.10">
    <property type="entry name" value="Aldehyde Dehydrogenase, Chain A, domain 1"/>
    <property type="match status" value="1"/>
</dbReference>
<dbReference type="SUPFAM" id="SSF53720">
    <property type="entry name" value="ALDH-like"/>
    <property type="match status" value="1"/>
</dbReference>
<name>A0A1H3X385_9GAMM</name>
<keyword evidence="2" id="KW-0560">Oxidoreductase</keyword>
<keyword evidence="5" id="KW-1185">Reference proteome</keyword>
<dbReference type="RefSeq" id="WP_091386999.1">
    <property type="nucleotide sequence ID" value="NZ_FNQO01000001.1"/>
</dbReference>
<evidence type="ECO:0000259" key="3">
    <source>
        <dbReference type="Pfam" id="PF00171"/>
    </source>
</evidence>
<dbReference type="FunFam" id="3.40.605.10:FF:000007">
    <property type="entry name" value="NAD/NADP-dependent betaine aldehyde dehydrogenase"/>
    <property type="match status" value="1"/>
</dbReference>
<organism evidence="4 5">
    <name type="scientific">Microbulbifer marinus</name>
    <dbReference type="NCBI Taxonomy" id="658218"/>
    <lineage>
        <taxon>Bacteria</taxon>
        <taxon>Pseudomonadati</taxon>
        <taxon>Pseudomonadota</taxon>
        <taxon>Gammaproteobacteria</taxon>
        <taxon>Cellvibrionales</taxon>
        <taxon>Microbulbiferaceae</taxon>
        <taxon>Microbulbifer</taxon>
    </lineage>
</organism>
<feature type="domain" description="Aldehyde dehydrogenase" evidence="3">
    <location>
        <begin position="13"/>
        <end position="468"/>
    </location>
</feature>
<dbReference type="InterPro" id="IPR016161">
    <property type="entry name" value="Ald_DH/histidinol_DH"/>
</dbReference>
<dbReference type="AlphaFoldDB" id="A0A1H3X385"/>
<accession>A0A1H3X385</accession>
<evidence type="ECO:0000256" key="2">
    <source>
        <dbReference type="ARBA" id="ARBA00023002"/>
    </source>
</evidence>
<dbReference type="InterPro" id="IPR015590">
    <property type="entry name" value="Aldehyde_DH_dom"/>
</dbReference>
<sequence>MDNYNKLFIDGRWQQPAGADHLEVINPATETCIARVPKGSAEDVDRAVRAARSAFEDWSSKSSDDRRAILLRIADLMEARKADLTAAVSASMGCPQHIATWLQVDGPIEAMRLFAEHTGITEQINEAGHSLVWREAVGVCAFINPWNYPLHQFVGKVGAALAAGCTMVVKPSEQTPLQDFLMAEIMLEAGLPNGVFNLVSGRGAEVGQALCEHPQVDMVSFTGSTRAGVEIAKAAAPTVKRVTQELGGKSPYIITADADLAAAVRYGVDDVMINSGQTCTALTRMLVPVERTDEVAELIRARVEEISVGAGEDAFMGPVSSLRQWQQVQDYIGIGLEEGATLLCGGPGKPDGHTTGYYVQPTVFTDVRNDMRIAREEIFGPVLCVIPYSDLDEAVAIANDSPYGLSSGVHAATEQDALAIARRIRAGLCFVNGGEFNYRAPFGGYKQSGNGREFSAHGVEEFTEIKSVQLGKPAE</sequence>
<dbReference type="OrthoDB" id="5887723at2"/>
<dbReference type="InterPro" id="IPR016163">
    <property type="entry name" value="Ald_DH_C"/>
</dbReference>